<dbReference type="AlphaFoldDB" id="A9WIH9"/>
<dbReference type="EMBL" id="CP000909">
    <property type="protein sequence ID" value="ABY34279.1"/>
    <property type="molecule type" value="Genomic_DNA"/>
</dbReference>
<dbReference type="RefSeq" id="WP_012256935.1">
    <property type="nucleotide sequence ID" value="NC_010175.1"/>
</dbReference>
<keyword evidence="2" id="KW-1185">Reference proteome</keyword>
<organism evidence="1 2">
    <name type="scientific">Chloroflexus aurantiacus (strain ATCC 29366 / DSM 635 / J-10-fl)</name>
    <dbReference type="NCBI Taxonomy" id="324602"/>
    <lineage>
        <taxon>Bacteria</taxon>
        <taxon>Bacillati</taxon>
        <taxon>Chloroflexota</taxon>
        <taxon>Chloroflexia</taxon>
        <taxon>Chloroflexales</taxon>
        <taxon>Chloroflexineae</taxon>
        <taxon>Chloroflexaceae</taxon>
        <taxon>Chloroflexus</taxon>
    </lineage>
</organism>
<dbReference type="HOGENOM" id="CLU_634153_0_0_0"/>
<evidence type="ECO:0008006" key="3">
    <source>
        <dbReference type="Google" id="ProtNLM"/>
    </source>
</evidence>
<name>A9WIH9_CHLAA</name>
<dbReference type="PATRIC" id="fig|324602.8.peg.1193"/>
<dbReference type="Gene3D" id="2.160.20.10">
    <property type="entry name" value="Single-stranded right-handed beta-helix, Pectin lyase-like"/>
    <property type="match status" value="1"/>
</dbReference>
<accession>A9WIH9</accession>
<sequence length="432" mass="44950">MLSFDRRRMALIGLLIALLIGFPPVTAQAGFRLYGAGGCGNLDEALARAQPGDVVAAMIGFRSSNSIAPITQSLVLEGGWVPNFDDSSTARCEESGNDQPNSSTMYSLGYTLDPDQGSELSLGSGNHILPFNLNGATVVLKNLDLTNSVNTVGGVGIQGTLANGARMRIENLEFNDNLVQGGVANGAAIRLELTGNSHLTIINSRFNRNQAGSGGAIELVVRDGSTVVIENSSFANNEALNGSGGAVRIIMYAGTVVLRSNSFTGNVATNGSGGAIRIERAATATGSTVVLIDGNQFSGNSAASAPDSSFSGVSVMTPRVRVPLTLRQTTTTYRVQPLNVTISDAQYLCTFTTSGYTPQLPGRHIHFFFNTVTESQAGVPANPANWFVYGSSAPFTGYNIKDRPPGATALCALVANADHTVIPGTGGCIPLP</sequence>
<dbReference type="Proteomes" id="UP000002008">
    <property type="component" value="Chromosome"/>
</dbReference>
<dbReference type="InterPro" id="IPR006626">
    <property type="entry name" value="PbH1"/>
</dbReference>
<evidence type="ECO:0000313" key="2">
    <source>
        <dbReference type="Proteomes" id="UP000002008"/>
    </source>
</evidence>
<protein>
    <recommendedName>
        <fullName evidence="3">Polymorphic outer membrane protein</fullName>
    </recommendedName>
</protein>
<evidence type="ECO:0000313" key="1">
    <source>
        <dbReference type="EMBL" id="ABY34279.1"/>
    </source>
</evidence>
<gene>
    <name evidence="1" type="ordered locus">Caur_1047</name>
</gene>
<dbReference type="EnsemblBacteria" id="ABY34279">
    <property type="protein sequence ID" value="ABY34279"/>
    <property type="gene ID" value="Caur_1047"/>
</dbReference>
<proteinExistence type="predicted"/>
<dbReference type="SUPFAM" id="SSF51126">
    <property type="entry name" value="Pectin lyase-like"/>
    <property type="match status" value="1"/>
</dbReference>
<dbReference type="SMART" id="SM00710">
    <property type="entry name" value="PbH1"/>
    <property type="match status" value="6"/>
</dbReference>
<dbReference type="InterPro" id="IPR011050">
    <property type="entry name" value="Pectin_lyase_fold/virulence"/>
</dbReference>
<reference evidence="2" key="1">
    <citation type="journal article" date="2011" name="BMC Genomics">
        <title>Complete genome sequence of the filamentous anoxygenic phototrophic bacterium Chloroflexus aurantiacus.</title>
        <authorList>
            <person name="Tang K.H."/>
            <person name="Barry K."/>
            <person name="Chertkov O."/>
            <person name="Dalin E."/>
            <person name="Han C.S."/>
            <person name="Hauser L.J."/>
            <person name="Honchak B.M."/>
            <person name="Karbach L.E."/>
            <person name="Land M.L."/>
            <person name="Lapidus A."/>
            <person name="Larimer F.W."/>
            <person name="Mikhailova N."/>
            <person name="Pitluck S."/>
            <person name="Pierson B.K."/>
            <person name="Blankenship R.E."/>
        </authorList>
    </citation>
    <scope>NUCLEOTIDE SEQUENCE [LARGE SCALE GENOMIC DNA]</scope>
    <source>
        <strain evidence="2">ATCC 29366 / DSM 635 / J-10-fl</strain>
    </source>
</reference>
<dbReference type="KEGG" id="cau:Caur_1047"/>
<dbReference type="InterPro" id="IPR012334">
    <property type="entry name" value="Pectin_lyas_fold"/>
</dbReference>
<dbReference type="InParanoid" id="A9WIH9"/>